<dbReference type="AlphaFoldDB" id="A0A5J4P9K5"/>
<keyword evidence="1" id="KW-0489">Methyltransferase</keyword>
<dbReference type="EC" id="2.1.1.72" evidence="1"/>
<name>A0A5J4P9K5_9ZZZZ</name>
<proteinExistence type="predicted"/>
<dbReference type="GO" id="GO:0009007">
    <property type="term" value="F:site-specific DNA-methyltransferase (adenine-specific) activity"/>
    <property type="evidence" value="ECO:0007669"/>
    <property type="project" value="UniProtKB-EC"/>
</dbReference>
<sequence>ILEKTYPAGHGTSGRLDICVTRNDASEYLLIECKTYGKEFDKALTRMKKDGGQLFTYFKFSNKADIIMLYASELKGNEIVYRNEIVKIEEDYRTGDVKDFYDKWNKLSKDNGVFDSWVKPYNFENKALTINELEEIKLEDSSFIFNRFLEILRHNVVSDKGNAFNRIFTLFLCKIYDEKINEGTDNELGFQWFNAPFEYEGNYYPKDD</sequence>
<organism evidence="1">
    <name type="scientific">termite gut metagenome</name>
    <dbReference type="NCBI Taxonomy" id="433724"/>
    <lineage>
        <taxon>unclassified sequences</taxon>
        <taxon>metagenomes</taxon>
        <taxon>organismal metagenomes</taxon>
    </lineage>
</organism>
<accession>A0A5J4P9K5</accession>
<feature type="non-terminal residue" evidence="1">
    <location>
        <position position="1"/>
    </location>
</feature>
<protein>
    <submittedName>
        <fullName evidence="1">Putative type I restriction enzymeP M protein</fullName>
        <ecNumber evidence="1">2.1.1.72</ecNumber>
    </submittedName>
</protein>
<feature type="non-terminal residue" evidence="1">
    <location>
        <position position="208"/>
    </location>
</feature>
<dbReference type="GO" id="GO:0032259">
    <property type="term" value="P:methylation"/>
    <property type="evidence" value="ECO:0007669"/>
    <property type="project" value="UniProtKB-KW"/>
</dbReference>
<reference evidence="1" key="1">
    <citation type="submission" date="2019-03" db="EMBL/GenBank/DDBJ databases">
        <title>Single cell metagenomics reveals metabolic interactions within the superorganism composed of flagellate Streblomastix strix and complex community of Bacteroidetes bacteria on its surface.</title>
        <authorList>
            <person name="Treitli S.C."/>
            <person name="Kolisko M."/>
            <person name="Husnik F."/>
            <person name="Keeling P."/>
            <person name="Hampl V."/>
        </authorList>
    </citation>
    <scope>NUCLEOTIDE SEQUENCE</scope>
    <source>
        <strain evidence="1">STM</strain>
    </source>
</reference>
<gene>
    <name evidence="1" type="ORF">EZS27_042373</name>
</gene>
<keyword evidence="1" id="KW-0808">Transferase</keyword>
<dbReference type="EMBL" id="SNRY01010276">
    <property type="protein sequence ID" value="KAA6305972.1"/>
    <property type="molecule type" value="Genomic_DNA"/>
</dbReference>
<comment type="caution">
    <text evidence="1">The sequence shown here is derived from an EMBL/GenBank/DDBJ whole genome shotgun (WGS) entry which is preliminary data.</text>
</comment>
<evidence type="ECO:0000313" key="1">
    <source>
        <dbReference type="EMBL" id="KAA6305972.1"/>
    </source>
</evidence>